<dbReference type="AlphaFoldDB" id="A0ABC8SJZ9"/>
<sequence>MRGASTKGTEALGSDGLGSGKQTSGGSSICKTSESTDKLFVDGIGVEAQEGNWFASYEVGDDRNDVA</sequence>
<reference evidence="2 3" key="1">
    <citation type="submission" date="2024-02" db="EMBL/GenBank/DDBJ databases">
        <authorList>
            <person name="Vignale AGUSTIN F."/>
            <person name="Sosa J E."/>
            <person name="Modenutti C."/>
        </authorList>
    </citation>
    <scope>NUCLEOTIDE SEQUENCE [LARGE SCALE GENOMIC DNA]</scope>
</reference>
<comment type="caution">
    <text evidence="2">The sequence shown here is derived from an EMBL/GenBank/DDBJ whole genome shotgun (WGS) entry which is preliminary data.</text>
</comment>
<gene>
    <name evidence="2" type="ORF">ILEXP_LOCUS23864</name>
</gene>
<organism evidence="2 3">
    <name type="scientific">Ilex paraguariensis</name>
    <name type="common">yerba mate</name>
    <dbReference type="NCBI Taxonomy" id="185542"/>
    <lineage>
        <taxon>Eukaryota</taxon>
        <taxon>Viridiplantae</taxon>
        <taxon>Streptophyta</taxon>
        <taxon>Embryophyta</taxon>
        <taxon>Tracheophyta</taxon>
        <taxon>Spermatophyta</taxon>
        <taxon>Magnoliopsida</taxon>
        <taxon>eudicotyledons</taxon>
        <taxon>Gunneridae</taxon>
        <taxon>Pentapetalae</taxon>
        <taxon>asterids</taxon>
        <taxon>campanulids</taxon>
        <taxon>Aquifoliales</taxon>
        <taxon>Aquifoliaceae</taxon>
        <taxon>Ilex</taxon>
    </lineage>
</organism>
<keyword evidence="3" id="KW-1185">Reference proteome</keyword>
<name>A0ABC8SJZ9_9AQUA</name>
<dbReference type="EMBL" id="CAUOFW020002707">
    <property type="protein sequence ID" value="CAK9155454.1"/>
    <property type="molecule type" value="Genomic_DNA"/>
</dbReference>
<dbReference type="Proteomes" id="UP001642360">
    <property type="component" value="Unassembled WGS sequence"/>
</dbReference>
<proteinExistence type="predicted"/>
<protein>
    <submittedName>
        <fullName evidence="2">Uncharacterized protein</fullName>
    </submittedName>
</protein>
<feature type="compositionally biased region" description="Polar residues" evidence="1">
    <location>
        <begin position="20"/>
        <end position="32"/>
    </location>
</feature>
<evidence type="ECO:0000313" key="3">
    <source>
        <dbReference type="Proteomes" id="UP001642360"/>
    </source>
</evidence>
<evidence type="ECO:0000313" key="2">
    <source>
        <dbReference type="EMBL" id="CAK9155454.1"/>
    </source>
</evidence>
<evidence type="ECO:0000256" key="1">
    <source>
        <dbReference type="SAM" id="MobiDB-lite"/>
    </source>
</evidence>
<feature type="region of interest" description="Disordered" evidence="1">
    <location>
        <begin position="1"/>
        <end position="32"/>
    </location>
</feature>
<accession>A0ABC8SJZ9</accession>